<evidence type="ECO:0000313" key="3">
    <source>
        <dbReference type="EMBL" id="PPQ82729.1"/>
    </source>
</evidence>
<gene>
    <name evidence="3" type="ORF">CVT26_000473</name>
</gene>
<feature type="transmembrane region" description="Helical" evidence="2">
    <location>
        <begin position="51"/>
        <end position="76"/>
    </location>
</feature>
<feature type="transmembrane region" description="Helical" evidence="2">
    <location>
        <begin position="26"/>
        <end position="44"/>
    </location>
</feature>
<dbReference type="OrthoDB" id="2873242at2759"/>
<reference evidence="3 4" key="1">
    <citation type="journal article" date="2018" name="Evol. Lett.">
        <title>Horizontal gene cluster transfer increased hallucinogenic mushroom diversity.</title>
        <authorList>
            <person name="Reynolds H.T."/>
            <person name="Vijayakumar V."/>
            <person name="Gluck-Thaler E."/>
            <person name="Korotkin H.B."/>
            <person name="Matheny P.B."/>
            <person name="Slot J.C."/>
        </authorList>
    </citation>
    <scope>NUCLEOTIDE SEQUENCE [LARGE SCALE GENOMIC DNA]</scope>
    <source>
        <strain evidence="3 4">SRW20</strain>
    </source>
</reference>
<evidence type="ECO:0000313" key="4">
    <source>
        <dbReference type="Proteomes" id="UP000284706"/>
    </source>
</evidence>
<dbReference type="AlphaFoldDB" id="A0A409WW80"/>
<feature type="transmembrane region" description="Helical" evidence="2">
    <location>
        <begin position="132"/>
        <end position="150"/>
    </location>
</feature>
<comment type="caution">
    <text evidence="3">The sequence shown here is derived from an EMBL/GenBank/DDBJ whole genome shotgun (WGS) entry which is preliminary data.</text>
</comment>
<evidence type="ECO:0000256" key="1">
    <source>
        <dbReference type="SAM" id="MobiDB-lite"/>
    </source>
</evidence>
<feature type="transmembrane region" description="Helical" evidence="2">
    <location>
        <begin position="170"/>
        <end position="191"/>
    </location>
</feature>
<feature type="transmembrane region" description="Helical" evidence="2">
    <location>
        <begin position="211"/>
        <end position="232"/>
    </location>
</feature>
<feature type="transmembrane region" description="Helical" evidence="2">
    <location>
        <begin position="252"/>
        <end position="272"/>
    </location>
</feature>
<feature type="transmembrane region" description="Helical" evidence="2">
    <location>
        <begin position="100"/>
        <end position="120"/>
    </location>
</feature>
<accession>A0A409WW80</accession>
<dbReference type="EMBL" id="NHYE01004710">
    <property type="protein sequence ID" value="PPQ82729.1"/>
    <property type="molecule type" value="Genomic_DNA"/>
</dbReference>
<keyword evidence="2" id="KW-1133">Transmembrane helix</keyword>
<proteinExistence type="predicted"/>
<name>A0A409WW80_9AGAR</name>
<evidence type="ECO:0000256" key="2">
    <source>
        <dbReference type="SAM" id="Phobius"/>
    </source>
</evidence>
<keyword evidence="4" id="KW-1185">Reference proteome</keyword>
<protein>
    <recommendedName>
        <fullName evidence="5">THH1/TOM1/TOM3 domain-containing protein</fullName>
    </recommendedName>
</protein>
<dbReference type="Proteomes" id="UP000284706">
    <property type="component" value="Unassembled WGS sequence"/>
</dbReference>
<keyword evidence="2" id="KW-0812">Transmembrane</keyword>
<feature type="region of interest" description="Disordered" evidence="1">
    <location>
        <begin position="299"/>
        <end position="320"/>
    </location>
</feature>
<organism evidence="3 4">
    <name type="scientific">Gymnopilus dilepis</name>
    <dbReference type="NCBI Taxonomy" id="231916"/>
    <lineage>
        <taxon>Eukaryota</taxon>
        <taxon>Fungi</taxon>
        <taxon>Dikarya</taxon>
        <taxon>Basidiomycota</taxon>
        <taxon>Agaricomycotina</taxon>
        <taxon>Agaricomycetes</taxon>
        <taxon>Agaricomycetidae</taxon>
        <taxon>Agaricales</taxon>
        <taxon>Agaricineae</taxon>
        <taxon>Hymenogastraceae</taxon>
        <taxon>Gymnopilus</taxon>
    </lineage>
</organism>
<sequence>MSAQEFPISLVKAFIGTGFNGTVFQAFLWGIYTVVYLNTLYTYLSKKASRNWVIIGAISVSYVGYCVYAIVGWYLAQKVFIDDSDTRDTLFESMISGSEWPTFVTNVVVCVMALVADGILAFRTIFHWMHLLTYRPTLGMDVTVIIYQGPVGHLELTGRQAILFNELDGAQAFTTFAATLTSTLIIAYRIYTAGVVSEGTPRKSRRLLKNIVEILLQSSAVYSVTALLYAVFVVVPQSLENITWIYPAQSYLTTLFLFASGVAPAAVVARVASLDDGTSGPSTVTTMRISGLQFNVQSTAHGGSQVPTHRDDSDMEIADPSVSSHLFGKEGLEGTESSRL</sequence>
<evidence type="ECO:0008006" key="5">
    <source>
        <dbReference type="Google" id="ProtNLM"/>
    </source>
</evidence>
<keyword evidence="2" id="KW-0472">Membrane</keyword>
<dbReference type="InParanoid" id="A0A409WW80"/>